<sequence>MFDGLSLFASLASFIRACRASFRKILHVGSVVELKSILHSSLLLCDIQLVST</sequence>
<name>A0A154P801_DUFNO</name>
<accession>A0A154P801</accession>
<gene>
    <name evidence="1" type="ORF">WN55_09034</name>
</gene>
<reference evidence="1 2" key="1">
    <citation type="submission" date="2015-07" db="EMBL/GenBank/DDBJ databases">
        <title>The genome of Dufourea novaeangliae.</title>
        <authorList>
            <person name="Pan H."/>
            <person name="Kapheim K."/>
        </authorList>
    </citation>
    <scope>NUCLEOTIDE SEQUENCE [LARGE SCALE GENOMIC DNA]</scope>
    <source>
        <strain evidence="1">0120121106</strain>
        <tissue evidence="1">Whole body</tissue>
    </source>
</reference>
<dbReference type="EMBL" id="KQ434839">
    <property type="protein sequence ID" value="KZC07971.1"/>
    <property type="molecule type" value="Genomic_DNA"/>
</dbReference>
<proteinExistence type="predicted"/>
<dbReference type="AlphaFoldDB" id="A0A154P801"/>
<evidence type="ECO:0000313" key="2">
    <source>
        <dbReference type="Proteomes" id="UP000076502"/>
    </source>
</evidence>
<organism evidence="1 2">
    <name type="scientific">Dufourea novaeangliae</name>
    <name type="common">Sweat bee</name>
    <dbReference type="NCBI Taxonomy" id="178035"/>
    <lineage>
        <taxon>Eukaryota</taxon>
        <taxon>Metazoa</taxon>
        <taxon>Ecdysozoa</taxon>
        <taxon>Arthropoda</taxon>
        <taxon>Hexapoda</taxon>
        <taxon>Insecta</taxon>
        <taxon>Pterygota</taxon>
        <taxon>Neoptera</taxon>
        <taxon>Endopterygota</taxon>
        <taxon>Hymenoptera</taxon>
        <taxon>Apocrita</taxon>
        <taxon>Aculeata</taxon>
        <taxon>Apoidea</taxon>
        <taxon>Anthophila</taxon>
        <taxon>Halictidae</taxon>
        <taxon>Rophitinae</taxon>
        <taxon>Dufourea</taxon>
    </lineage>
</organism>
<keyword evidence="2" id="KW-1185">Reference proteome</keyword>
<evidence type="ECO:0000313" key="1">
    <source>
        <dbReference type="EMBL" id="KZC07971.1"/>
    </source>
</evidence>
<protein>
    <submittedName>
        <fullName evidence="1">Uncharacterized protein</fullName>
    </submittedName>
</protein>
<dbReference type="Proteomes" id="UP000076502">
    <property type="component" value="Unassembled WGS sequence"/>
</dbReference>